<dbReference type="Gene3D" id="3.40.50.300">
    <property type="entry name" value="P-loop containing nucleotide triphosphate hydrolases"/>
    <property type="match status" value="1"/>
</dbReference>
<sequence length="391" mass="42209">MDPVLNPFKPGAGLRPPILAGRDTLFGDFDIVRRRITELGEGDRSWILTGLRGVGKTVLIGELARTAINGGWIVAKLEVRKGHSMAEELATTLATSLRGARRRFDPHKLTQLLGVFTSFTVSLNVGVVTLGVDIDPAAGFADTGRLSTDLTDLFVVLGETVRELGVGALILIDELQEATAEEMAAVSTAIHQISQTSPVLPLFLVGAGLPSLPSQLATANSYAERLYQFRALSTLSELDSRAALVQPVIERDAEWDEAALRLALDAANGYPYFLQEVGKAVWNNALGRVFTVEDARVGTDVAREEVNAGLYQSRWDRATPAQKDLLRALAEEGEGDGVVVRDLARAMGKPSASALSVPRDELIKKGLVYAPERGVLAFTVPGFHQFIRDQD</sequence>
<dbReference type="PANTHER" id="PTHR34301">
    <property type="entry name" value="DNA-BINDING PROTEIN-RELATED"/>
    <property type="match status" value="1"/>
</dbReference>
<dbReference type="AlphaFoldDB" id="A0A1H4IEH2"/>
<reference evidence="3" key="1">
    <citation type="submission" date="2016-10" db="EMBL/GenBank/DDBJ databases">
        <authorList>
            <person name="Varghese N."/>
            <person name="Submissions S."/>
        </authorList>
    </citation>
    <scope>NUCLEOTIDE SEQUENCE [LARGE SCALE GENOMIC DNA]</scope>
    <source>
        <strain evidence="3">DSM 44498</strain>
    </source>
</reference>
<name>A0A1H4IEH2_9NOCA</name>
<protein>
    <submittedName>
        <fullName evidence="2">AAA ATPase domain-containing protein</fullName>
    </submittedName>
</protein>
<proteinExistence type="predicted"/>
<gene>
    <name evidence="2" type="ORF">SAMN04490239_0426</name>
</gene>
<accession>A0A1H4IEH2</accession>
<organism evidence="2 3">
    <name type="scientific">Rhodococcus koreensis</name>
    <dbReference type="NCBI Taxonomy" id="99653"/>
    <lineage>
        <taxon>Bacteria</taxon>
        <taxon>Bacillati</taxon>
        <taxon>Actinomycetota</taxon>
        <taxon>Actinomycetes</taxon>
        <taxon>Mycobacteriales</taxon>
        <taxon>Nocardiaceae</taxon>
        <taxon>Rhodococcus</taxon>
    </lineage>
</organism>
<dbReference type="RefSeq" id="WP_072950954.1">
    <property type="nucleotide sequence ID" value="NZ_FNSV01000002.1"/>
</dbReference>
<dbReference type="EMBL" id="FNSV01000002">
    <property type="protein sequence ID" value="SEB31738.1"/>
    <property type="molecule type" value="Genomic_DNA"/>
</dbReference>
<dbReference type="SUPFAM" id="SSF52540">
    <property type="entry name" value="P-loop containing nucleoside triphosphate hydrolases"/>
    <property type="match status" value="1"/>
</dbReference>
<dbReference type="Pfam" id="PF13191">
    <property type="entry name" value="AAA_16"/>
    <property type="match status" value="1"/>
</dbReference>
<evidence type="ECO:0000313" key="2">
    <source>
        <dbReference type="EMBL" id="SEB31738.1"/>
    </source>
</evidence>
<dbReference type="InterPro" id="IPR041664">
    <property type="entry name" value="AAA_16"/>
</dbReference>
<dbReference type="PANTHER" id="PTHR34301:SF8">
    <property type="entry name" value="ATPASE DOMAIN-CONTAINING PROTEIN"/>
    <property type="match status" value="1"/>
</dbReference>
<feature type="domain" description="Orc1-like AAA ATPase" evidence="1">
    <location>
        <begin position="36"/>
        <end position="200"/>
    </location>
</feature>
<keyword evidence="3" id="KW-1185">Reference proteome</keyword>
<dbReference type="OrthoDB" id="2020141at2"/>
<dbReference type="Proteomes" id="UP000183561">
    <property type="component" value="Unassembled WGS sequence"/>
</dbReference>
<evidence type="ECO:0000313" key="3">
    <source>
        <dbReference type="Proteomes" id="UP000183561"/>
    </source>
</evidence>
<dbReference type="InterPro" id="IPR027417">
    <property type="entry name" value="P-loop_NTPase"/>
</dbReference>
<evidence type="ECO:0000259" key="1">
    <source>
        <dbReference type="Pfam" id="PF13191"/>
    </source>
</evidence>